<feature type="transmembrane region" description="Helical" evidence="1">
    <location>
        <begin position="20"/>
        <end position="40"/>
    </location>
</feature>
<gene>
    <name evidence="2" type="ORF">UFOVP328_403</name>
</gene>
<evidence type="ECO:0000313" key="2">
    <source>
        <dbReference type="EMBL" id="CAB4138210.1"/>
    </source>
</evidence>
<accession>A0A6J5LZP2</accession>
<keyword evidence="1" id="KW-1133">Transmembrane helix</keyword>
<name>A0A6J5LZP2_9CAUD</name>
<proteinExistence type="predicted"/>
<reference evidence="2" key="1">
    <citation type="submission" date="2020-04" db="EMBL/GenBank/DDBJ databases">
        <authorList>
            <person name="Chiriac C."/>
            <person name="Salcher M."/>
            <person name="Ghai R."/>
            <person name="Kavagutti S V."/>
        </authorList>
    </citation>
    <scope>NUCLEOTIDE SEQUENCE</scope>
</reference>
<keyword evidence="1" id="KW-0472">Membrane</keyword>
<dbReference type="EMBL" id="LR796341">
    <property type="protein sequence ID" value="CAB4138210.1"/>
    <property type="molecule type" value="Genomic_DNA"/>
</dbReference>
<protein>
    <submittedName>
        <fullName evidence="2">Uncharacterized protein</fullName>
    </submittedName>
</protein>
<evidence type="ECO:0000256" key="1">
    <source>
        <dbReference type="SAM" id="Phobius"/>
    </source>
</evidence>
<organism evidence="2">
    <name type="scientific">uncultured Caudovirales phage</name>
    <dbReference type="NCBI Taxonomy" id="2100421"/>
    <lineage>
        <taxon>Viruses</taxon>
        <taxon>Duplodnaviria</taxon>
        <taxon>Heunggongvirae</taxon>
        <taxon>Uroviricota</taxon>
        <taxon>Caudoviricetes</taxon>
        <taxon>Peduoviridae</taxon>
        <taxon>Maltschvirus</taxon>
        <taxon>Maltschvirus maltsch</taxon>
    </lineage>
</organism>
<sequence length="93" mass="10594">MIENIFGWIARDYREDPVRCVLEILGWSMSVAANIMFMWTVPNVPFLWFLSLTVASSAIFAWALWTRNSLGGLANYAFLVAVDTVALIKLLFF</sequence>
<feature type="transmembrane region" description="Helical" evidence="1">
    <location>
        <begin position="46"/>
        <end position="66"/>
    </location>
</feature>
<feature type="transmembrane region" description="Helical" evidence="1">
    <location>
        <begin position="73"/>
        <end position="92"/>
    </location>
</feature>
<keyword evidence="1" id="KW-0812">Transmembrane</keyword>